<reference evidence="7 8" key="1">
    <citation type="submission" date="2021-03" db="EMBL/GenBank/DDBJ databases">
        <title>novel species in genus Cellulomonas.</title>
        <authorList>
            <person name="Zhang G."/>
        </authorList>
    </citation>
    <scope>NUCLEOTIDE SEQUENCE [LARGE SCALE GENOMIC DNA]</scope>
    <source>
        <strain evidence="8">zg-ZUI188</strain>
    </source>
</reference>
<organism evidence="7 8">
    <name type="scientific">Cellulomonas fengjieae</name>
    <dbReference type="NCBI Taxonomy" id="2819978"/>
    <lineage>
        <taxon>Bacteria</taxon>
        <taxon>Bacillati</taxon>
        <taxon>Actinomycetota</taxon>
        <taxon>Actinomycetes</taxon>
        <taxon>Micrococcales</taxon>
        <taxon>Cellulomonadaceae</taxon>
        <taxon>Cellulomonas</taxon>
    </lineage>
</organism>
<name>A0ABS3SLC8_9CELL</name>
<comment type="caution">
    <text evidence="7">The sequence shown here is derived from an EMBL/GenBank/DDBJ whole genome shotgun (WGS) entry which is preliminary data.</text>
</comment>
<protein>
    <submittedName>
        <fullName evidence="7">Glycosyltransferase</fullName>
    </submittedName>
</protein>
<gene>
    <name evidence="7" type="ORF">J4035_18020</name>
</gene>
<sequence>MGDASVRGRRSGTPRAAENATDGTAPGRGADLVDVTVAVLTFRRNEELATLLPLLVREIDALAATREPGFTTEVVVVDNDPARGAEHLVGAFRADRVRYAAEPTAGIAAARNRALSEAGRSRLLVFIDDDERPVEGWLTRIVGTHGELGPAAVAGPVRSRFEGDLDPWIEAGGFFRRVHNEHLRTGDRVPAAATNNLLLDMTVVRRHGLRFDESLGLSGGEDTLFTRALVAAGGTIVWCREAEVIDVVPAARMTRRFVLSRVYSHSNVSVGALLRLAGSPARRGAVRARYLVIGSGRTVLGAARAVAGTVVRRADLQASGMRLVARGAGSIVAVAGRRTEEYRRDQG</sequence>
<dbReference type="Pfam" id="PF00535">
    <property type="entry name" value="Glycos_transf_2"/>
    <property type="match status" value="1"/>
</dbReference>
<dbReference type="SUPFAM" id="SSF53448">
    <property type="entry name" value="Nucleotide-diphospho-sugar transferases"/>
    <property type="match status" value="1"/>
</dbReference>
<evidence type="ECO:0000256" key="1">
    <source>
        <dbReference type="ARBA" id="ARBA00004776"/>
    </source>
</evidence>
<evidence type="ECO:0000256" key="2">
    <source>
        <dbReference type="ARBA" id="ARBA00006739"/>
    </source>
</evidence>
<dbReference type="PANTHER" id="PTHR43179:SF12">
    <property type="entry name" value="GALACTOFURANOSYLTRANSFERASE GLFT2"/>
    <property type="match status" value="1"/>
</dbReference>
<dbReference type="InterPro" id="IPR001173">
    <property type="entry name" value="Glyco_trans_2-like"/>
</dbReference>
<dbReference type="Gene3D" id="3.90.550.10">
    <property type="entry name" value="Spore Coat Polysaccharide Biosynthesis Protein SpsA, Chain A"/>
    <property type="match status" value="1"/>
</dbReference>
<keyword evidence="3" id="KW-0328">Glycosyltransferase</keyword>
<dbReference type="InterPro" id="IPR029044">
    <property type="entry name" value="Nucleotide-diphossugar_trans"/>
</dbReference>
<comment type="pathway">
    <text evidence="1">Cell wall biogenesis; cell wall polysaccharide biosynthesis.</text>
</comment>
<evidence type="ECO:0000256" key="3">
    <source>
        <dbReference type="ARBA" id="ARBA00022676"/>
    </source>
</evidence>
<feature type="region of interest" description="Disordered" evidence="5">
    <location>
        <begin position="1"/>
        <end position="28"/>
    </location>
</feature>
<accession>A0ABS3SLC8</accession>
<dbReference type="PANTHER" id="PTHR43179">
    <property type="entry name" value="RHAMNOSYLTRANSFERASE WBBL"/>
    <property type="match status" value="1"/>
</dbReference>
<evidence type="ECO:0000256" key="4">
    <source>
        <dbReference type="ARBA" id="ARBA00022679"/>
    </source>
</evidence>
<comment type="similarity">
    <text evidence="2">Belongs to the glycosyltransferase 2 family.</text>
</comment>
<proteinExistence type="inferred from homology"/>
<keyword evidence="8" id="KW-1185">Reference proteome</keyword>
<evidence type="ECO:0000256" key="5">
    <source>
        <dbReference type="SAM" id="MobiDB-lite"/>
    </source>
</evidence>
<evidence type="ECO:0000313" key="7">
    <source>
        <dbReference type="EMBL" id="MBO3086546.1"/>
    </source>
</evidence>
<evidence type="ECO:0000313" key="8">
    <source>
        <dbReference type="Proteomes" id="UP000678317"/>
    </source>
</evidence>
<dbReference type="EMBL" id="JAGFBM010000010">
    <property type="protein sequence ID" value="MBO3086546.1"/>
    <property type="molecule type" value="Genomic_DNA"/>
</dbReference>
<evidence type="ECO:0000259" key="6">
    <source>
        <dbReference type="Pfam" id="PF00535"/>
    </source>
</evidence>
<dbReference type="Proteomes" id="UP000678317">
    <property type="component" value="Unassembled WGS sequence"/>
</dbReference>
<dbReference type="RefSeq" id="WP_208290518.1">
    <property type="nucleotide sequence ID" value="NZ_CP074404.1"/>
</dbReference>
<keyword evidence="4" id="KW-0808">Transferase</keyword>
<feature type="domain" description="Glycosyltransferase 2-like" evidence="6">
    <location>
        <begin position="54"/>
        <end position="190"/>
    </location>
</feature>